<dbReference type="GO" id="GO:0000743">
    <property type="term" value="P:nuclear migration involved in conjugation with cellular fusion"/>
    <property type="evidence" value="ECO:0007669"/>
    <property type="project" value="TreeGrafter"/>
</dbReference>
<comment type="subcellular location">
    <subcellularLocation>
        <location evidence="3">Cytoplasm</location>
        <location evidence="3">Cell cortex</location>
    </subcellularLocation>
    <subcellularLocation>
        <location evidence="1">Cytoplasm</location>
        <location evidence="1">Cytoskeleton</location>
        <location evidence="1">Microtubule organizing center</location>
        <location evidence="1">Centrosome</location>
        <location evidence="1">Centriole</location>
    </subcellularLocation>
    <subcellularLocation>
        <location evidence="2">Cytoplasm</location>
        <location evidence="2">Cytoskeleton</location>
        <location evidence="2">Spindle</location>
    </subcellularLocation>
</comment>
<dbReference type="Pfam" id="PF01302">
    <property type="entry name" value="CAP_GLY"/>
    <property type="match status" value="1"/>
</dbReference>
<feature type="compositionally biased region" description="Polar residues" evidence="14">
    <location>
        <begin position="370"/>
        <end position="386"/>
    </location>
</feature>
<keyword evidence="10 13" id="KW-0175">Coiled coil</keyword>
<reference evidence="16 17" key="1">
    <citation type="submission" date="2020-03" db="EMBL/GenBank/DDBJ databases">
        <title>Draft Genome Sequence of Cudoniella acicularis.</title>
        <authorList>
            <person name="Buettner E."/>
            <person name="Kellner H."/>
        </authorList>
    </citation>
    <scope>NUCLEOTIDE SEQUENCE [LARGE SCALE GENOMIC DNA]</scope>
    <source>
        <strain evidence="16 17">DSM 108380</strain>
    </source>
</reference>
<evidence type="ECO:0000256" key="1">
    <source>
        <dbReference type="ARBA" id="ARBA00004114"/>
    </source>
</evidence>
<dbReference type="PANTHER" id="PTHR18916">
    <property type="entry name" value="DYNACTIN 1-RELATED MICROTUBULE-BINDING"/>
    <property type="match status" value="1"/>
</dbReference>
<evidence type="ECO:0000256" key="10">
    <source>
        <dbReference type="ARBA" id="ARBA00023054"/>
    </source>
</evidence>
<evidence type="ECO:0000256" key="2">
    <source>
        <dbReference type="ARBA" id="ARBA00004186"/>
    </source>
</evidence>
<dbReference type="PROSITE" id="PS50245">
    <property type="entry name" value="CAP_GLY_2"/>
    <property type="match status" value="1"/>
</dbReference>
<dbReference type="InterPro" id="IPR000938">
    <property type="entry name" value="CAP-Gly_domain"/>
</dbReference>
<keyword evidence="17" id="KW-1185">Reference proteome</keyword>
<evidence type="ECO:0000256" key="3">
    <source>
        <dbReference type="ARBA" id="ARBA00004544"/>
    </source>
</evidence>
<evidence type="ECO:0000256" key="6">
    <source>
        <dbReference type="ARBA" id="ARBA00022618"/>
    </source>
</evidence>
<feature type="compositionally biased region" description="Polar residues" evidence="14">
    <location>
        <begin position="402"/>
        <end position="413"/>
    </location>
</feature>
<dbReference type="EMBL" id="JAAMPI010001190">
    <property type="protein sequence ID" value="KAF4626253.1"/>
    <property type="molecule type" value="Genomic_DNA"/>
</dbReference>
<organism evidence="16 17">
    <name type="scientific">Cudoniella acicularis</name>
    <dbReference type="NCBI Taxonomy" id="354080"/>
    <lineage>
        <taxon>Eukaryota</taxon>
        <taxon>Fungi</taxon>
        <taxon>Dikarya</taxon>
        <taxon>Ascomycota</taxon>
        <taxon>Pezizomycotina</taxon>
        <taxon>Leotiomycetes</taxon>
        <taxon>Helotiales</taxon>
        <taxon>Tricladiaceae</taxon>
        <taxon>Cudoniella</taxon>
    </lineage>
</organism>
<evidence type="ECO:0000256" key="11">
    <source>
        <dbReference type="ARBA" id="ARBA00023212"/>
    </source>
</evidence>
<evidence type="ECO:0000256" key="7">
    <source>
        <dbReference type="ARBA" id="ARBA00022701"/>
    </source>
</evidence>
<dbReference type="GO" id="GO:0051301">
    <property type="term" value="P:cell division"/>
    <property type="evidence" value="ECO:0007669"/>
    <property type="project" value="UniProtKB-KW"/>
</dbReference>
<proteinExistence type="inferred from homology"/>
<feature type="region of interest" description="Disordered" evidence="14">
    <location>
        <begin position="207"/>
        <end position="456"/>
    </location>
</feature>
<evidence type="ECO:0000313" key="17">
    <source>
        <dbReference type="Proteomes" id="UP000566819"/>
    </source>
</evidence>
<evidence type="ECO:0000256" key="4">
    <source>
        <dbReference type="ARBA" id="ARBA00011010"/>
    </source>
</evidence>
<dbReference type="PROSITE" id="PS00845">
    <property type="entry name" value="CAP_GLY_1"/>
    <property type="match status" value="1"/>
</dbReference>
<dbReference type="GO" id="GO:0005816">
    <property type="term" value="C:spindle pole body"/>
    <property type="evidence" value="ECO:0007669"/>
    <property type="project" value="TreeGrafter"/>
</dbReference>
<feature type="coiled-coil region" evidence="13">
    <location>
        <begin position="1194"/>
        <end position="1245"/>
    </location>
</feature>
<feature type="coiled-coil region" evidence="13">
    <location>
        <begin position="1280"/>
        <end position="1307"/>
    </location>
</feature>
<keyword evidence="9" id="KW-0243">Dynein</keyword>
<accession>A0A8H4RC92</accession>
<comment type="similarity">
    <text evidence="4">Belongs to the dynactin 150 kDa subunit family.</text>
</comment>
<evidence type="ECO:0000259" key="15">
    <source>
        <dbReference type="PROSITE" id="PS50245"/>
    </source>
</evidence>
<feature type="domain" description="CAP-Gly" evidence="15">
    <location>
        <begin position="155"/>
        <end position="197"/>
    </location>
</feature>
<dbReference type="InterPro" id="IPR022157">
    <property type="entry name" value="Dynactin"/>
</dbReference>
<evidence type="ECO:0000256" key="12">
    <source>
        <dbReference type="ARBA" id="ARBA00023306"/>
    </source>
</evidence>
<feature type="coiled-coil region" evidence="13">
    <location>
        <begin position="490"/>
        <end position="715"/>
    </location>
</feature>
<evidence type="ECO:0000256" key="5">
    <source>
        <dbReference type="ARBA" id="ARBA00022490"/>
    </source>
</evidence>
<keyword evidence="12" id="KW-0131">Cell cycle</keyword>
<dbReference type="GO" id="GO:0030286">
    <property type="term" value="C:dynein complex"/>
    <property type="evidence" value="ECO:0007669"/>
    <property type="project" value="UniProtKB-KW"/>
</dbReference>
<dbReference type="Gene3D" id="2.30.30.190">
    <property type="entry name" value="CAP Gly-rich-like domain"/>
    <property type="match status" value="1"/>
</dbReference>
<protein>
    <recommendedName>
        <fullName evidence="15">CAP-Gly domain-containing protein</fullName>
    </recommendedName>
</protein>
<evidence type="ECO:0000256" key="8">
    <source>
        <dbReference type="ARBA" id="ARBA00022776"/>
    </source>
</evidence>
<keyword evidence="5" id="KW-0963">Cytoplasm</keyword>
<dbReference type="PANTHER" id="PTHR18916:SF6">
    <property type="entry name" value="DYNACTIN SUBUNIT 1"/>
    <property type="match status" value="1"/>
</dbReference>
<feature type="compositionally biased region" description="Polar residues" evidence="14">
    <location>
        <begin position="344"/>
        <end position="353"/>
    </location>
</feature>
<dbReference type="OrthoDB" id="2130750at2759"/>
<evidence type="ECO:0000256" key="13">
    <source>
        <dbReference type="SAM" id="Coils"/>
    </source>
</evidence>
<keyword evidence="11" id="KW-0206">Cytoskeleton</keyword>
<dbReference type="SUPFAM" id="SSF74924">
    <property type="entry name" value="Cap-Gly domain"/>
    <property type="match status" value="1"/>
</dbReference>
<dbReference type="SMART" id="SM01052">
    <property type="entry name" value="CAP_GLY"/>
    <property type="match status" value="1"/>
</dbReference>
<feature type="compositionally biased region" description="Polar residues" evidence="14">
    <location>
        <begin position="264"/>
        <end position="300"/>
    </location>
</feature>
<evidence type="ECO:0000256" key="9">
    <source>
        <dbReference type="ARBA" id="ARBA00023017"/>
    </source>
</evidence>
<dbReference type="Proteomes" id="UP000566819">
    <property type="component" value="Unassembled WGS sequence"/>
</dbReference>
<dbReference type="GO" id="GO:0051286">
    <property type="term" value="C:cell tip"/>
    <property type="evidence" value="ECO:0007669"/>
    <property type="project" value="TreeGrafter"/>
</dbReference>
<dbReference type="GO" id="GO:0005874">
    <property type="term" value="C:microtubule"/>
    <property type="evidence" value="ECO:0007669"/>
    <property type="project" value="UniProtKB-KW"/>
</dbReference>
<evidence type="ECO:0000313" key="16">
    <source>
        <dbReference type="EMBL" id="KAF4626253.1"/>
    </source>
</evidence>
<gene>
    <name evidence="16" type="ORF">G7Y89_g11906</name>
</gene>
<keyword evidence="8" id="KW-0498">Mitosis</keyword>
<dbReference type="GO" id="GO:0005819">
    <property type="term" value="C:spindle"/>
    <property type="evidence" value="ECO:0007669"/>
    <property type="project" value="UniProtKB-SubCell"/>
</dbReference>
<dbReference type="GO" id="GO:0005814">
    <property type="term" value="C:centriole"/>
    <property type="evidence" value="ECO:0007669"/>
    <property type="project" value="UniProtKB-SubCell"/>
</dbReference>
<dbReference type="Pfam" id="PF12455">
    <property type="entry name" value="Dynactin"/>
    <property type="match status" value="1"/>
</dbReference>
<keyword evidence="6" id="KW-0132">Cell division</keyword>
<sequence length="1465" mass="164215">MDVAFDKRMKIPLRDKRRLIAAKEGILGKTTLNYREKTRELLMSRVIKNVGVPSKLSTNLEILKNQYLIGILVVLTRVVCSIDKGGSEEKELRKTGYCVSGSQYRQQRHLTNTYDSSILNSWSDYFDDLRTMSELNIGQVVRLSDGRTATVRFVGQPLFAAGDWIGVELDDDTGKNDGSVQGERYFDCQMGRGMFLRPNAVRVIEQPATTKPPAVKKVSRSSSVTGPVLAKRMSSVPDTAAGKRMSMNAASPSPAARGSRPSSLIRSPTKSPTKQLSAMQSAASTPRTGTPSNARVSSVSMPKARPSAAGNRTSMGPPPPPATRTARQSLAGGTGVGNRVSIPATRSASNRTSFAPKPRLRPGAERVGSIGSQLSTGQASEGSGQDTADEDRAASPAKSDTGESFSPKATSPLLTRVSAVERQQASPSSSRSTASPSTQRTTGASSATAREIESLKHKLRVMEGKRMEDRDKLKELDRLRAEKERWGEGMKKLQGLLQPQQEEIMELKRQLKESETRFEEIENIQAEHDVVLEMATLDREVAEESADSWKVQLQEAQERLEELELEVEVLREENAELSGEMSAEEKSSHGWLQMEKNNERLREALLRLRDMTRQTESELRSEIKSLEDDLREYDLMKDRYTETKEKLKESEAAVEDLRQQLDDALGAEDMIEDLTEKNMTMKETIDELKVTVQDLEDLKDLNDELEINHIETEKEMQEDIDFKDGVISEQARRAAEQDQALEDMEYTMSRFRELVTSLQSDLEDMRASHAVTETESEQLNSRSRAMMDLNMKLQISAAKTQVKTIDLELRRLDAQEAAEHLTIVQLFLPEGFHADRDSVLALLRFKRVGFKANLLHGFVKERVSGQPALGHEDDIFSACEVLDKLSWVTAMCDRFVNALSHCSTEEFAKYEGALYELEPVERALNGWIDGLRRDELKEKQCAGELQRTIALMSHLAEVHISTGLASYADDVHMRTLIMQSHLENAAAALSAARAMVQTVIPSQGEEDEHAQHFARKTEFVITSTRSAKVVVGKAVRALEDLKTRSLSLTPDTIQTFEQCETATEELASFSRQVGHDLCTLLHEEGRTEPFTYLEIQSSVHRTTTALFASIEADLLSGYSNKLRTLTTSLMDLAALASDLEMTQEFERAPAPWVIRSQELKTSKTVSIDAEEEMRRLKDDNHERARLIAMRDQTLEEASVKIELLESRMRDATKKNERITELEKRIEDAKRRETELTESIESQNKELTTLDADREKWKKIAEDAKALGIAAPGSKAGQERAVATAREMDALKTEIASLQAAVRYLREDSRRARLADPQTLDWLSAPLTKSKPKEEQRKDLVLAEGQDVLNELLNLTTTAKVYDLSTMPKNRLAWRPAKSTPQYHVAKQREDYEAWSSWKESVVKKANILAERDANRGMERKPKGKMAAKVALHIPDLENKGVRNGRDVQIVDPDDFEGFRDRLGFV</sequence>
<dbReference type="InterPro" id="IPR036859">
    <property type="entry name" value="CAP-Gly_dom_sf"/>
</dbReference>
<comment type="caution">
    <text evidence="16">The sequence shown here is derived from an EMBL/GenBank/DDBJ whole genome shotgun (WGS) entry which is preliminary data.</text>
</comment>
<feature type="compositionally biased region" description="Low complexity" evidence="14">
    <location>
        <begin position="249"/>
        <end position="263"/>
    </location>
</feature>
<feature type="compositionally biased region" description="Low complexity" evidence="14">
    <location>
        <begin position="422"/>
        <end position="442"/>
    </location>
</feature>
<name>A0A8H4RC92_9HELO</name>
<dbReference type="GO" id="GO:0000132">
    <property type="term" value="P:establishment of mitotic spindle orientation"/>
    <property type="evidence" value="ECO:0007669"/>
    <property type="project" value="TreeGrafter"/>
</dbReference>
<keyword evidence="7" id="KW-0493">Microtubule</keyword>
<evidence type="ECO:0000256" key="14">
    <source>
        <dbReference type="SAM" id="MobiDB-lite"/>
    </source>
</evidence>